<evidence type="ECO:0000313" key="2">
    <source>
        <dbReference type="Proteomes" id="UP000295636"/>
    </source>
</evidence>
<dbReference type="OrthoDB" id="308800at2"/>
<dbReference type="AlphaFoldDB" id="A0A4R5KR52"/>
<dbReference type="EMBL" id="SMRT01000004">
    <property type="protein sequence ID" value="TDF98273.1"/>
    <property type="molecule type" value="Genomic_DNA"/>
</dbReference>
<keyword evidence="2" id="KW-1185">Reference proteome</keyword>
<dbReference type="RefSeq" id="WP_133228217.1">
    <property type="nucleotide sequence ID" value="NZ_SMRT01000004.1"/>
</dbReference>
<evidence type="ECO:0000313" key="1">
    <source>
        <dbReference type="EMBL" id="TDF98273.1"/>
    </source>
</evidence>
<proteinExistence type="predicted"/>
<reference evidence="1 2" key="1">
    <citation type="submission" date="2019-03" db="EMBL/GenBank/DDBJ databases">
        <title>This is whole genome sequence of Paenibacillus sp MS74 strain.</title>
        <authorList>
            <person name="Trinh H.N."/>
        </authorList>
    </citation>
    <scope>NUCLEOTIDE SEQUENCE [LARGE SCALE GENOMIC DNA]</scope>
    <source>
        <strain evidence="1 2">MS74</strain>
    </source>
</reference>
<organism evidence="1 2">
    <name type="scientific">Paenibacillus piri</name>
    <dbReference type="NCBI Taxonomy" id="2547395"/>
    <lineage>
        <taxon>Bacteria</taxon>
        <taxon>Bacillati</taxon>
        <taxon>Bacillota</taxon>
        <taxon>Bacilli</taxon>
        <taxon>Bacillales</taxon>
        <taxon>Paenibacillaceae</taxon>
        <taxon>Paenibacillus</taxon>
    </lineage>
</organism>
<dbReference type="Proteomes" id="UP000295636">
    <property type="component" value="Unassembled WGS sequence"/>
</dbReference>
<gene>
    <name evidence="1" type="ORF">E1757_12325</name>
</gene>
<protein>
    <submittedName>
        <fullName evidence="1">Uncharacterized protein</fullName>
    </submittedName>
</protein>
<sequence length="114" mass="12897">MRRGGAVYEHNSIYQFKNDVPENGHRIDHCESNGDAGGWMINMAIKPTAPALSADLATNIIDSYLKPHWERFESERKKAEQEGRASDADAWMQLRDWQPILANSLRDAAGLSRE</sequence>
<accession>A0A4R5KR52</accession>
<comment type="caution">
    <text evidence="1">The sequence shown here is derived from an EMBL/GenBank/DDBJ whole genome shotgun (WGS) entry which is preliminary data.</text>
</comment>
<name>A0A4R5KR52_9BACL</name>